<dbReference type="InterPro" id="IPR036179">
    <property type="entry name" value="Ig-like_dom_sf"/>
</dbReference>
<accession>A0A8E0VHE7</accession>
<name>A0A8E0VHE7_9TREM</name>
<dbReference type="SUPFAM" id="SSF48726">
    <property type="entry name" value="Immunoglobulin"/>
    <property type="match status" value="1"/>
</dbReference>
<comment type="caution">
    <text evidence="2">The sequence shown here is derived from an EMBL/GenBank/DDBJ whole genome shotgun (WGS) entry which is preliminary data.</text>
</comment>
<reference evidence="2" key="1">
    <citation type="submission" date="2019-05" db="EMBL/GenBank/DDBJ databases">
        <title>Annotation for the trematode Fasciolopsis buski.</title>
        <authorList>
            <person name="Choi Y.-J."/>
        </authorList>
    </citation>
    <scope>NUCLEOTIDE SEQUENCE</scope>
    <source>
        <strain evidence="2">HT</strain>
        <tissue evidence="2">Whole worm</tissue>
    </source>
</reference>
<protein>
    <recommendedName>
        <fullName evidence="4">Ig-like domain-containing protein</fullName>
    </recommendedName>
</protein>
<gene>
    <name evidence="2" type="ORF">FBUS_05676</name>
</gene>
<evidence type="ECO:0000313" key="3">
    <source>
        <dbReference type="Proteomes" id="UP000728185"/>
    </source>
</evidence>
<evidence type="ECO:0008006" key="4">
    <source>
        <dbReference type="Google" id="ProtNLM"/>
    </source>
</evidence>
<sequence>MRIKDSRRKFVAWLTFDSSLNITLSSRAIRDIQRIHLSGDKIVVALTHPLSGTFNGFNKQLIRLLKPTHIINILPNYLGTTNCWSCRVGLNDPTLRIQRLPLFDALCKAADCDIPKALSRPFFVFSSAPSRWIEGQDVFVSCVTEERMTTQSTIENELGICQTTRAAISKVNISNMDIQEVRRICHQRLSTIYSDSFLKSGEIFYSGVTAKLRLASEIRHKIILCYRRHGQLASKIFDPINGVTHQLSFSEGSITRVQLKTVSWLSTELKAATFECSVQGTGIHLVAELLVQRNSNSEDEFRRYEIVARRSLKTSVFGQIVPVNLTWLQVPESFIRRELICLVRPDSKTIRQERFMNSLPASTRRTRTSAPIRNLAVVPQCPSPPEINVKTHQSKLHLGSRFEASCVAATTADGLPLKLYYLTPKISIILCTKVHVKVDNTGLPVAISAPCEPVASDDKDCTSHQFVDQTYYPTHCEAVQHTEHKTVIRTIHFVITKLRPEDMDGRLFCQTINVYSVWSADEQFRVPRLHSRVHVLRFPMEPQIWSFRFDPEHQEWTCIVVAYPIQTVPNIKLLQATPIYLQTQLDVYSSSVNMIQPKILNIHLLPNVSELGSAAENGGSYYTTVKFYPTVFNEGGLHYGSAKLSCSFGGATKVLVTKIGKTEAPYESLVKKPSVVKAGEETEFICSNSHKGHNQVNQISLLRKVRHSWLNYDLAVTVLPLKSQRTQTWPSNKSPMSTKRLFGPWLYTSRESVRFLIGETDGEIGVDIGLLYSTEFDSGTYYCSNWSPKRIQFGSNPINKTIIGDKKQMSFGYRLLSSSPMFRFNEIKSVLVGHLLHLRCIAWSTNPSERKIELFYMVPRNRPVDSNRTVKFNPIQSAIVISQIDHYQKITEDSELHHIGCLMTDGKKERQIVLPGPKTECKAPEDLRWYPDDQMSHSRSSKIICSTDIGCPQPQFQWKWIAGPVPQITNLNDHTYRIVGSGPVLDLGKLPRSGTYVFRCTVTCFCKDEVQTQSIQASFYLHSDETVVDESVKALLEADHLDKNATLLSRSEDDKEKSEERRTETGRSDEHLDEMERFRRTVSQHYEKDEYLGRQLEQFARNKEEQLLYALNLQPTRQKETSDIASEVNPKFLPHSTEYLGYAIRRTPDFRSRIIRGCNRFMSTMGVRCPPNFNLNDELLNSDFIDKQHVVRWITLGLGHLHDNKNPLLRNQDNIQNMRLLDDLTNALNFRRKQHSKKLSEFHRMNVSLHEAPTRRLKQSLDRLGREVSQPEKRFAKDKLVEHGTKEENHPPKKRDNFHLEATKKSSKFDLIAKLVPLVYRQSLFERPRVKRLTWDNTYTIRGRERRAFMHIRKPDQRPPNTKLLDTLITLEKTPEKNGKKSTKREERTLLHLNDWSASPIGILMDRLRSETQETTKGDLVGKLSTKKEFDSTAEEDENSPLDFTGNRKRVGLYQIRRSERLLNLVDEVETGIRQWSSINPTNFEWVWLNFFRKISRHSRDGSLHKAQKAAHEEEEQMKDFFRVEPGLVKLPSATTAICPIPTTPKSGAYRLVKLRWLRLSHANSLRDGDLNEVEEIIQLGMDKREVKPLLFRFSSPNRVYTYPPRRWTDAFTLDITNLNVNDFGFYACTISFESTQSLSKLINVTKRARYPLCIIPTQPKPNFHLSRDPGGPVSQLEDVTECLSAEEEIFLTCEAEPFQIFCEKADKLTNGSLLLETKFYGHLFLIEDNHRVRRINLQSTEASARKPFIIMKRHFQIKHHTWILKLMPEHDGAYVSCEVLPRLVPPPYGMPDYWDWLAHKLQKYGTKRLRRISKQLKLCIEPLENPVRIYPEPESHYARPFRLLSLPPQQVVTCRAHQVPMVYPNISIYPIMDGGIEKALMHGLNQSQIWVDQDKMPIRWTAIKKPNEVRVLIPGNTSVLGIYYVICFAGLMNSSEEFILEVYPPATEFWVDLDISKAWLIIIIPTGFLAYVILRRRSHEQHPFIGGHSNLSADSIKHSV</sequence>
<organism evidence="2 3">
    <name type="scientific">Fasciolopsis buskii</name>
    <dbReference type="NCBI Taxonomy" id="27845"/>
    <lineage>
        <taxon>Eukaryota</taxon>
        <taxon>Metazoa</taxon>
        <taxon>Spiralia</taxon>
        <taxon>Lophotrochozoa</taxon>
        <taxon>Platyhelminthes</taxon>
        <taxon>Trematoda</taxon>
        <taxon>Digenea</taxon>
        <taxon>Plagiorchiida</taxon>
        <taxon>Echinostomata</taxon>
        <taxon>Echinostomatoidea</taxon>
        <taxon>Fasciolidae</taxon>
        <taxon>Fasciolopsis</taxon>
    </lineage>
</organism>
<feature type="region of interest" description="Disordered" evidence="1">
    <location>
        <begin position="1046"/>
        <end position="1072"/>
    </location>
</feature>
<feature type="compositionally biased region" description="Basic and acidic residues" evidence="1">
    <location>
        <begin position="1050"/>
        <end position="1072"/>
    </location>
</feature>
<evidence type="ECO:0000256" key="1">
    <source>
        <dbReference type="SAM" id="MobiDB-lite"/>
    </source>
</evidence>
<dbReference type="OrthoDB" id="6251461at2759"/>
<keyword evidence="3" id="KW-1185">Reference proteome</keyword>
<dbReference type="Proteomes" id="UP000728185">
    <property type="component" value="Unassembled WGS sequence"/>
</dbReference>
<dbReference type="EMBL" id="LUCM01004730">
    <property type="protein sequence ID" value="KAA0193869.1"/>
    <property type="molecule type" value="Genomic_DNA"/>
</dbReference>
<proteinExistence type="predicted"/>
<evidence type="ECO:0000313" key="2">
    <source>
        <dbReference type="EMBL" id="KAA0193869.1"/>
    </source>
</evidence>